<evidence type="ECO:0000313" key="3">
    <source>
        <dbReference type="EMBL" id="HBA09260.1"/>
    </source>
</evidence>
<dbReference type="Proteomes" id="UP000264313">
    <property type="component" value="Unassembled WGS sequence"/>
</dbReference>
<dbReference type="GO" id="GO:0047617">
    <property type="term" value="F:fatty acyl-CoA hydrolase activity"/>
    <property type="evidence" value="ECO:0007669"/>
    <property type="project" value="TreeGrafter"/>
</dbReference>
<dbReference type="EMBL" id="DNAA01000162">
    <property type="protein sequence ID" value="HBA09260.1"/>
    <property type="molecule type" value="Genomic_DNA"/>
</dbReference>
<dbReference type="PROSITE" id="PS01328">
    <property type="entry name" value="4HBCOA_THIOESTERASE"/>
    <property type="match status" value="1"/>
</dbReference>
<dbReference type="InterPro" id="IPR050563">
    <property type="entry name" value="4-hydroxybenzoyl-CoA_TE"/>
</dbReference>
<comment type="similarity">
    <text evidence="1">Belongs to the 4-hydroxybenzoyl-CoA thioesterase family.</text>
</comment>
<accession>A0A351RB39</accession>
<organism evidence="3 4">
    <name type="scientific">Methylotenera mobilis</name>
    <dbReference type="NCBI Taxonomy" id="359408"/>
    <lineage>
        <taxon>Bacteria</taxon>
        <taxon>Pseudomonadati</taxon>
        <taxon>Pseudomonadota</taxon>
        <taxon>Betaproteobacteria</taxon>
        <taxon>Nitrosomonadales</taxon>
        <taxon>Methylophilaceae</taxon>
        <taxon>Methylotenera</taxon>
    </lineage>
</organism>
<reference evidence="3 4" key="1">
    <citation type="journal article" date="2018" name="Nat. Biotechnol.">
        <title>A standardized bacterial taxonomy based on genome phylogeny substantially revises the tree of life.</title>
        <authorList>
            <person name="Parks D.H."/>
            <person name="Chuvochina M."/>
            <person name="Waite D.W."/>
            <person name="Rinke C."/>
            <person name="Skarshewski A."/>
            <person name="Chaumeil P.A."/>
            <person name="Hugenholtz P."/>
        </authorList>
    </citation>
    <scope>NUCLEOTIDE SEQUENCE [LARGE SCALE GENOMIC DNA]</scope>
    <source>
        <strain evidence="3">UBA9958</strain>
    </source>
</reference>
<dbReference type="InterPro" id="IPR006684">
    <property type="entry name" value="YbgC/YbaW"/>
</dbReference>
<gene>
    <name evidence="3" type="primary">ybgC</name>
    <name evidence="3" type="ORF">DCW48_06655</name>
</gene>
<protein>
    <submittedName>
        <fullName evidence="3">Tol-pal system-associated acyl-CoA thioesterase</fullName>
    </submittedName>
</protein>
<dbReference type="PIRSF" id="PIRSF003230">
    <property type="entry name" value="YbgC"/>
    <property type="match status" value="1"/>
</dbReference>
<evidence type="ECO:0000256" key="2">
    <source>
        <dbReference type="ARBA" id="ARBA00022801"/>
    </source>
</evidence>
<dbReference type="PANTHER" id="PTHR31793:SF37">
    <property type="entry name" value="ACYL-COA THIOESTER HYDROLASE YBGC"/>
    <property type="match status" value="1"/>
</dbReference>
<dbReference type="CDD" id="cd00586">
    <property type="entry name" value="4HBT"/>
    <property type="match status" value="1"/>
</dbReference>
<name>A0A351RB39_9PROT</name>
<evidence type="ECO:0000313" key="4">
    <source>
        <dbReference type="Proteomes" id="UP000264313"/>
    </source>
</evidence>
<dbReference type="Pfam" id="PF13279">
    <property type="entry name" value="4HBT_2"/>
    <property type="match status" value="1"/>
</dbReference>
<dbReference type="NCBIfam" id="TIGR02799">
    <property type="entry name" value="thio_ybgC"/>
    <property type="match status" value="1"/>
</dbReference>
<dbReference type="PANTHER" id="PTHR31793">
    <property type="entry name" value="4-HYDROXYBENZOYL-COA THIOESTERASE FAMILY MEMBER"/>
    <property type="match status" value="1"/>
</dbReference>
<evidence type="ECO:0000256" key="1">
    <source>
        <dbReference type="ARBA" id="ARBA00005953"/>
    </source>
</evidence>
<dbReference type="InterPro" id="IPR008272">
    <property type="entry name" value="HB-CoA_thioesterase_AS"/>
</dbReference>
<proteinExistence type="inferred from homology"/>
<dbReference type="InterPro" id="IPR029069">
    <property type="entry name" value="HotDog_dom_sf"/>
</dbReference>
<dbReference type="SUPFAM" id="SSF54637">
    <property type="entry name" value="Thioesterase/thiol ester dehydrase-isomerase"/>
    <property type="match status" value="1"/>
</dbReference>
<dbReference type="FunFam" id="3.10.129.10:FF:000004">
    <property type="entry name" value="Tol-pal system-associated acyl-CoA thioesterase"/>
    <property type="match status" value="1"/>
</dbReference>
<sequence>MSLGKFSWPVRVYYEDTDAGGVVYHSNYLNFMERARTEWLRALGFEQTELKDGHGIIIVVHSLSIAFKKPAYFNDMLEIHCDIIKIGHGSIELAQTIMRDGVLLINAHVKAAFVNAATFKPLGIPAHIKQAMLEKA</sequence>
<dbReference type="InterPro" id="IPR014166">
    <property type="entry name" value="Tol-Pal_acyl-CoA_thioesterase"/>
</dbReference>
<comment type="caution">
    <text evidence="3">The sequence shown here is derived from an EMBL/GenBank/DDBJ whole genome shotgun (WGS) entry which is preliminary data.</text>
</comment>
<dbReference type="AlphaFoldDB" id="A0A351RB39"/>
<dbReference type="NCBIfam" id="TIGR00051">
    <property type="entry name" value="YbgC/FadM family acyl-CoA thioesterase"/>
    <property type="match status" value="1"/>
</dbReference>
<dbReference type="STRING" id="1132855.GCA_000384255_00559"/>
<keyword evidence="2" id="KW-0378">Hydrolase</keyword>
<dbReference type="Gene3D" id="3.10.129.10">
    <property type="entry name" value="Hotdog Thioesterase"/>
    <property type="match status" value="1"/>
</dbReference>